<dbReference type="PANTHER" id="PTHR34504">
    <property type="entry name" value="ANTITOXIN HICB"/>
    <property type="match status" value="1"/>
</dbReference>
<dbReference type="PANTHER" id="PTHR34504:SF2">
    <property type="entry name" value="UPF0150 PROTEIN SSL0259"/>
    <property type="match status" value="1"/>
</dbReference>
<proteinExistence type="predicted"/>
<dbReference type="Gene3D" id="3.30.160.250">
    <property type="match status" value="1"/>
</dbReference>
<dbReference type="HOGENOM" id="CLU_114047_1_1_6"/>
<feature type="domain" description="HicB-like antitoxin of toxin-antitoxin system" evidence="1">
    <location>
        <begin position="19"/>
        <end position="144"/>
    </location>
</feature>
<dbReference type="EMBL" id="CP000094">
    <property type="protein sequence ID" value="ABA73075.1"/>
    <property type="molecule type" value="Genomic_DNA"/>
</dbReference>
<dbReference type="KEGG" id="pfo:Pfl01_1332"/>
<dbReference type="Proteomes" id="UP000002704">
    <property type="component" value="Chromosome"/>
</dbReference>
<accession>Q3KGN1</accession>
<evidence type="ECO:0000259" key="1">
    <source>
        <dbReference type="Pfam" id="PF15919"/>
    </source>
</evidence>
<dbReference type="SUPFAM" id="SSF143100">
    <property type="entry name" value="TTHA1013/TTHA0281-like"/>
    <property type="match status" value="1"/>
</dbReference>
<organism evidence="2 3">
    <name type="scientific">Pseudomonas fluorescens (strain Pf0-1)</name>
    <dbReference type="NCBI Taxonomy" id="205922"/>
    <lineage>
        <taxon>Bacteria</taxon>
        <taxon>Pseudomonadati</taxon>
        <taxon>Pseudomonadota</taxon>
        <taxon>Gammaproteobacteria</taxon>
        <taxon>Pseudomonadales</taxon>
        <taxon>Pseudomonadaceae</taxon>
        <taxon>Pseudomonas</taxon>
    </lineage>
</organism>
<dbReference type="InterPro" id="IPR051404">
    <property type="entry name" value="TA_system_antitoxin"/>
</dbReference>
<evidence type="ECO:0000313" key="3">
    <source>
        <dbReference type="Proteomes" id="UP000002704"/>
    </source>
</evidence>
<protein>
    <submittedName>
        <fullName evidence="2">Putative phage-related protein</fullName>
    </submittedName>
</protein>
<dbReference type="InterPro" id="IPR031807">
    <property type="entry name" value="HicB-like"/>
</dbReference>
<dbReference type="Pfam" id="PF15919">
    <property type="entry name" value="HicB_lk_antitox"/>
    <property type="match status" value="1"/>
</dbReference>
<gene>
    <name evidence="2" type="ordered locus">Pfl01_1332</name>
</gene>
<name>Q3KGN1_PSEPF</name>
<dbReference type="InterPro" id="IPR035069">
    <property type="entry name" value="TTHA1013/TTHA0281-like"/>
</dbReference>
<evidence type="ECO:0000313" key="2">
    <source>
        <dbReference type="EMBL" id="ABA73075.1"/>
    </source>
</evidence>
<sequence>MSAPMSKRSAPREMIRMLYPIAISPSEGDSTWGVEVPDLPGCFSAGNDQDHALEMAKEAIEIHIEILAESGAVIPAASKISNHVSDPRFANCVWALVDVDISQCLGNTQKVNITLPGYLLSRIDLHVSQHPEEKSRSAFLASAALRMLSS</sequence>
<dbReference type="eggNOG" id="COG1598">
    <property type="taxonomic scope" value="Bacteria"/>
</dbReference>
<dbReference type="AlphaFoldDB" id="Q3KGN1"/>
<reference evidence="2 3" key="1">
    <citation type="journal article" date="2009" name="Genome Biol.">
        <title>Genomic and genetic analyses of diversity and plant interactions of Pseudomonas fluorescens.</title>
        <authorList>
            <person name="Silby M.W."/>
            <person name="Cerdeno-Tarraga A.M."/>
            <person name="Vernikos G.S."/>
            <person name="Giddens S.R."/>
            <person name="Jackson R.W."/>
            <person name="Preston G.M."/>
            <person name="Zhang X.X."/>
            <person name="Moon C.D."/>
            <person name="Gehrig S.M."/>
            <person name="Godfrey S.A."/>
            <person name="Knight C.G."/>
            <person name="Malone J.G."/>
            <person name="Robinson Z."/>
            <person name="Spiers A.J."/>
            <person name="Harris S."/>
            <person name="Challis G.L."/>
            <person name="Yaxley A.M."/>
            <person name="Harris D."/>
            <person name="Seeger K."/>
            <person name="Murphy L."/>
            <person name="Rutter S."/>
            <person name="Squares R."/>
            <person name="Quail M.A."/>
            <person name="Saunders E."/>
            <person name="Mavromatis K."/>
            <person name="Brettin T.S."/>
            <person name="Bentley S.D."/>
            <person name="Hothersall J."/>
            <person name="Stephens E."/>
            <person name="Thomas C.M."/>
            <person name="Parkhill J."/>
            <person name="Levy S.B."/>
            <person name="Rainey P.B."/>
            <person name="Thomson N.R."/>
        </authorList>
    </citation>
    <scope>NUCLEOTIDE SEQUENCE [LARGE SCALE GENOMIC DNA]</scope>
    <source>
        <strain evidence="2 3">Pf0-1</strain>
    </source>
</reference>